<dbReference type="PANTHER" id="PTHR13282:SF6">
    <property type="entry name" value="PROTEIN FAM32A"/>
    <property type="match status" value="1"/>
</dbReference>
<gene>
    <name evidence="3" type="primary">FA32A</name>
</gene>
<dbReference type="EMBL" id="BT080823">
    <property type="protein sequence ID" value="ACO15247.1"/>
    <property type="molecule type" value="mRNA"/>
</dbReference>
<evidence type="ECO:0000256" key="2">
    <source>
        <dbReference type="SAM" id="MobiDB-lite"/>
    </source>
</evidence>
<dbReference type="PANTHER" id="PTHR13282">
    <property type="entry name" value="PROTEIN FAM32A"/>
    <property type="match status" value="1"/>
</dbReference>
<proteinExistence type="evidence at transcript level"/>
<evidence type="ECO:0000256" key="1">
    <source>
        <dbReference type="ARBA" id="ARBA00008948"/>
    </source>
</evidence>
<dbReference type="InterPro" id="IPR013865">
    <property type="entry name" value="FAM32A"/>
</dbReference>
<feature type="region of interest" description="Disordered" evidence="2">
    <location>
        <begin position="16"/>
        <end position="71"/>
    </location>
</feature>
<feature type="compositionally biased region" description="Low complexity" evidence="2">
    <location>
        <begin position="62"/>
        <end position="71"/>
    </location>
</feature>
<comment type="similarity">
    <text evidence="1">Belongs to the FAM32 family.</text>
</comment>
<dbReference type="Pfam" id="PF08555">
    <property type="entry name" value="FAM32A"/>
    <property type="match status" value="1"/>
</dbReference>
<accession>C1C1U4</accession>
<reference evidence="3" key="1">
    <citation type="submission" date="2009-03" db="EMBL/GenBank/DDBJ databases">
        <title>Caligus clemensi ESTs and full-length cDNAs.</title>
        <authorList>
            <person name="Yasuike M."/>
            <person name="von Schalburg K."/>
            <person name="Cooper G."/>
            <person name="Leong J."/>
            <person name="Jones S.R.M."/>
            <person name="Koop B.F."/>
        </authorList>
    </citation>
    <scope>NUCLEOTIDE SEQUENCE</scope>
    <source>
        <tissue evidence="3">Whole</tissue>
    </source>
</reference>
<evidence type="ECO:0000313" key="3">
    <source>
        <dbReference type="EMBL" id="ACO15247.1"/>
    </source>
</evidence>
<sequence length="128" mass="14607">MSEYDSVITSSLKLKGVSESSGKIKKKSKKKKKSKDLEPSYSSSKDPRDVCDDGETETPSAEEGSSTSSYYKGKTKTELQFLKRKEKLDTERIKKKASVSHKERVEKFNEYLNNLSEHYEPAKVSWTK</sequence>
<name>C1C1U4_CALCM</name>
<dbReference type="GO" id="GO:0005730">
    <property type="term" value="C:nucleolus"/>
    <property type="evidence" value="ECO:0007669"/>
    <property type="project" value="TreeGrafter"/>
</dbReference>
<protein>
    <submittedName>
        <fullName evidence="3">FAM32A</fullName>
    </submittedName>
</protein>
<organism evidence="3">
    <name type="scientific">Caligus clemensi</name>
    <name type="common">Sea louse</name>
    <dbReference type="NCBI Taxonomy" id="344056"/>
    <lineage>
        <taxon>Eukaryota</taxon>
        <taxon>Metazoa</taxon>
        <taxon>Ecdysozoa</taxon>
        <taxon>Arthropoda</taxon>
        <taxon>Crustacea</taxon>
        <taxon>Multicrustacea</taxon>
        <taxon>Hexanauplia</taxon>
        <taxon>Copepoda</taxon>
        <taxon>Siphonostomatoida</taxon>
        <taxon>Caligidae</taxon>
        <taxon>Caligus</taxon>
    </lineage>
</organism>
<feature type="compositionally biased region" description="Basic residues" evidence="2">
    <location>
        <begin position="23"/>
        <end position="34"/>
    </location>
</feature>
<dbReference type="AlphaFoldDB" id="C1C1U4"/>